<dbReference type="PROSITE" id="PS50235">
    <property type="entry name" value="USP_3"/>
    <property type="match status" value="1"/>
</dbReference>
<evidence type="ECO:0000256" key="1">
    <source>
        <dbReference type="ARBA" id="ARBA00000707"/>
    </source>
</evidence>
<evidence type="ECO:0000256" key="2">
    <source>
        <dbReference type="ARBA" id="ARBA00009085"/>
    </source>
</evidence>
<dbReference type="PANTHER" id="PTHR21646:SF24">
    <property type="entry name" value="UBIQUITIN CARBOXYL-TERMINAL HYDROLASE"/>
    <property type="match status" value="1"/>
</dbReference>
<dbReference type="InterPro" id="IPR018200">
    <property type="entry name" value="USP_CS"/>
</dbReference>
<feature type="compositionally biased region" description="Polar residues" evidence="8">
    <location>
        <begin position="390"/>
        <end position="401"/>
    </location>
</feature>
<gene>
    <name evidence="12" type="ORF">LTR24_001061</name>
</gene>
<feature type="compositionally biased region" description="Basic and acidic residues" evidence="8">
    <location>
        <begin position="1290"/>
        <end position="1304"/>
    </location>
</feature>
<feature type="compositionally biased region" description="Acidic residues" evidence="8">
    <location>
        <begin position="1"/>
        <end position="11"/>
    </location>
</feature>
<organism evidence="12 13">
    <name type="scientific">Lithohypha guttulata</name>
    <dbReference type="NCBI Taxonomy" id="1690604"/>
    <lineage>
        <taxon>Eukaryota</taxon>
        <taxon>Fungi</taxon>
        <taxon>Dikarya</taxon>
        <taxon>Ascomycota</taxon>
        <taxon>Pezizomycotina</taxon>
        <taxon>Eurotiomycetes</taxon>
        <taxon>Chaetothyriomycetidae</taxon>
        <taxon>Chaetothyriales</taxon>
        <taxon>Trichomeriaceae</taxon>
        <taxon>Lithohypha</taxon>
    </lineage>
</organism>
<feature type="region of interest" description="Disordered" evidence="8">
    <location>
        <begin position="390"/>
        <end position="415"/>
    </location>
</feature>
<evidence type="ECO:0000256" key="8">
    <source>
        <dbReference type="SAM" id="MobiDB-lite"/>
    </source>
</evidence>
<feature type="compositionally biased region" description="Polar residues" evidence="8">
    <location>
        <begin position="1369"/>
        <end position="1379"/>
    </location>
</feature>
<evidence type="ECO:0000256" key="5">
    <source>
        <dbReference type="ARBA" id="ARBA00022786"/>
    </source>
</evidence>
<reference evidence="12 13" key="1">
    <citation type="submission" date="2023-08" db="EMBL/GenBank/DDBJ databases">
        <title>Black Yeasts Isolated from many extreme environments.</title>
        <authorList>
            <person name="Coleine C."/>
            <person name="Stajich J.E."/>
            <person name="Selbmann L."/>
        </authorList>
    </citation>
    <scope>NUCLEOTIDE SEQUENCE [LARGE SCALE GENOMIC DNA]</scope>
    <source>
        <strain evidence="12 13">CCFEE 5885</strain>
    </source>
</reference>
<evidence type="ECO:0000256" key="7">
    <source>
        <dbReference type="ARBA" id="ARBA00022807"/>
    </source>
</evidence>
<dbReference type="Gene3D" id="3.30.2230.10">
    <property type="entry name" value="DUSP-like"/>
    <property type="match status" value="1"/>
</dbReference>
<feature type="region of interest" description="Disordered" evidence="8">
    <location>
        <begin position="1240"/>
        <end position="1337"/>
    </location>
</feature>
<dbReference type="PROSITE" id="PS00972">
    <property type="entry name" value="USP_1"/>
    <property type="match status" value="1"/>
</dbReference>
<dbReference type="InterPro" id="IPR006615">
    <property type="entry name" value="Pept_C19_DUSP"/>
</dbReference>
<feature type="domain" description="UBA" evidence="9">
    <location>
        <begin position="1557"/>
        <end position="1599"/>
    </location>
</feature>
<dbReference type="CDD" id="cd02674">
    <property type="entry name" value="Peptidase_C19R"/>
    <property type="match status" value="1"/>
</dbReference>
<feature type="domain" description="USP" evidence="10">
    <location>
        <begin position="417"/>
        <end position="1224"/>
    </location>
</feature>
<dbReference type="InterPro" id="IPR035927">
    <property type="entry name" value="DUSP-like_sf"/>
</dbReference>
<feature type="compositionally biased region" description="Low complexity" evidence="8">
    <location>
        <begin position="803"/>
        <end position="818"/>
    </location>
</feature>
<dbReference type="Proteomes" id="UP001345013">
    <property type="component" value="Unassembled WGS sequence"/>
</dbReference>
<dbReference type="PROSITE" id="PS00973">
    <property type="entry name" value="USP_2"/>
    <property type="match status" value="1"/>
</dbReference>
<dbReference type="SUPFAM" id="SSF143791">
    <property type="entry name" value="DUSP-like"/>
    <property type="match status" value="1"/>
</dbReference>
<dbReference type="InterPro" id="IPR038765">
    <property type="entry name" value="Papain-like_cys_pep_sf"/>
</dbReference>
<keyword evidence="6" id="KW-0378">Hydrolase</keyword>
<dbReference type="PANTHER" id="PTHR21646">
    <property type="entry name" value="UBIQUITIN CARBOXYL-TERMINAL HYDROLASE"/>
    <property type="match status" value="1"/>
</dbReference>
<sequence length="1601" mass="175697">MGDDSRDDVDMADNGSEPPNTHSQSQSGKRQKNGNSIHTSNPGPVSQMAPASEDSSSADSVLPSTAPTSIMDTNEPRPSIDEQVAKVQALIAETPQDGSKGFAVSGKWLRRVLAHSSEPPPGIEKEAMEGDIGPVNNADIAMVAEDSGKLKDEAGEQFTFLRPGLTIGDDMQILPEAAWDMVVQWYGIAKESPTITRYAHALSEENPLEIQYELHPPVFSFLKVVGTQTAQAQKDLDLPPARMVASVHTPYMKWLKDAKELVHTDINTKVRVWKVLGGIKSTSASGILTPAASRSASPAPGAEIIASAGSKMIIDVNTFGLLSLGDQRELIDHKDQTMDSKYNGKVDLRTIGLGRSDVIVLEEQTNKVDEYPSDNPKFSIKGAAKAKNLTVSGRSSPTPSMMTRGRTQREGKPKGIVGLQNLGNTCYMNSALQCIRSIDELTDYFRCGAFKKELNFDNPLGHHGEIAKSYGNFIDGIYSTNSGAFNPSQLKRTVGKYGPSFAGYGQQDSQEFLAFLLDGLSEDLNRIIKKPYIEKPDSTDDMVGNERLLKEFADRNWDIYKARNDSVVIDLFAGMYKSTLTCPVCNKVSIVFDPFSNLTLQLPIENNWAKEIVYFPLFGRPVRVDVDIDKNATIFEMKRFIGQRVGCNAEKMICAESYKNKFFKIFDNRETIAETNISANDIICMYELSDVPTNYDPNKKKKFISYSKDGDPKVDADTPAADRLLTPIYHCVATSNGHNRTSRTFFGHPSYVVLSRDDRTSYDALFKKVLTQVVGMTTTDMLGDGIVESTNATPEDSDTLLISEGSNGSGSPSASATSVQDEDGMLDVSMRDTSEAPEDVPSDSRKAAMNKLQQPGPVRKQLLQAFEIKVAHTDDGIPTGWNQFSETTDFESVKEKATELAKSLAHRPKRSIDDENYSSSADELADIEHTPRRRSRGSGSDSGGSPKQETDDDSLDLPEATEIFPGKDTRGASKHAKKKTYRRKGRTITGKVPRRAPPVAPQPKVVAGNTSELIVPGDAIILDWDPQCHDALFGGNEADEGGMQGLLTHRQIELHPDQELATKRASRLTRKKNGVTLEDCLNEFGKTETLSEQNAWYCPRCKEHRRADKQFELWKVPDVLVMHLKRFSSARNFRDKLELKVEYPVEGLDLSTMVRDKSDSKSLIYDLTAVDNHYGGLGGGHYTAFAKNAVTGNWYDYNDSHASLVKDPESVVQKNAYLLFYRRREPVPLGGEKLEQILSQADSEEQNNSRDASPSGEGQRLGGSSHNGSSSALGQPHLVGDGGSANSQQKVKDLSRGQDQEEGGHVIYHGPEFPGPHPGTDLSSSDVLPSYGDSNNDMLLSNDVDEGIGMDEQPPWMLAGNWGFQNPNAPQNSDVASSTGGLGGSTRAPSEGGDDMFADDGNEPILPQTERESAPPPETTIVQPKSIINIPFVPMASEDDECYEITQEDTPPPDELTQEALEVWLPTLEGRSPSPSDSSMSGIERTSTQEAMIQQLTEWGYPRHDAADALDLVNFRSVEEAESLIHSEARKYDASQQLQRNEHSQLQEPDVLPKALKLHHMRAEIEKIVEMGFSEDVANTALFRCGGDVSAAIAWLLGEQQ</sequence>
<feature type="compositionally biased region" description="Low complexity" evidence="8">
    <location>
        <begin position="49"/>
        <end position="66"/>
    </location>
</feature>
<feature type="region of interest" description="Disordered" evidence="8">
    <location>
        <begin position="1"/>
        <end position="77"/>
    </location>
</feature>
<dbReference type="Gene3D" id="1.10.8.10">
    <property type="entry name" value="DNA helicase RuvA subunit, C-terminal domain"/>
    <property type="match status" value="1"/>
</dbReference>
<dbReference type="SUPFAM" id="SSF54001">
    <property type="entry name" value="Cysteine proteinases"/>
    <property type="match status" value="1"/>
</dbReference>
<dbReference type="Pfam" id="PF00627">
    <property type="entry name" value="UBA"/>
    <property type="match status" value="1"/>
</dbReference>
<keyword evidence="5" id="KW-0833">Ubl conjugation pathway</keyword>
<dbReference type="InterPro" id="IPR050185">
    <property type="entry name" value="Ub_carboxyl-term_hydrolase"/>
</dbReference>
<dbReference type="InterPro" id="IPR028889">
    <property type="entry name" value="USP"/>
</dbReference>
<feature type="region of interest" description="Disordered" evidence="8">
    <location>
        <begin position="786"/>
        <end position="856"/>
    </location>
</feature>
<feature type="compositionally biased region" description="Polar residues" evidence="8">
    <location>
        <begin position="17"/>
        <end position="44"/>
    </location>
</feature>
<dbReference type="Gene3D" id="3.90.70.10">
    <property type="entry name" value="Cysteine proteinases"/>
    <property type="match status" value="2"/>
</dbReference>
<keyword evidence="4" id="KW-0645">Protease</keyword>
<dbReference type="EMBL" id="JAVRRG010000007">
    <property type="protein sequence ID" value="KAK5100266.1"/>
    <property type="molecule type" value="Genomic_DNA"/>
</dbReference>
<evidence type="ECO:0000313" key="12">
    <source>
        <dbReference type="EMBL" id="KAK5100266.1"/>
    </source>
</evidence>
<evidence type="ECO:0000256" key="6">
    <source>
        <dbReference type="ARBA" id="ARBA00022801"/>
    </source>
</evidence>
<feature type="compositionally biased region" description="Basic residues" evidence="8">
    <location>
        <begin position="972"/>
        <end position="986"/>
    </location>
</feature>
<comment type="caution">
    <text evidence="12">The sequence shown here is derived from an EMBL/GenBank/DDBJ whole genome shotgun (WGS) entry which is preliminary data.</text>
</comment>
<dbReference type="PROSITE" id="PS51283">
    <property type="entry name" value="DUSP"/>
    <property type="match status" value="1"/>
</dbReference>
<feature type="compositionally biased region" description="Polar residues" evidence="8">
    <location>
        <begin position="1321"/>
        <end position="1337"/>
    </location>
</feature>
<comment type="catalytic activity">
    <reaction evidence="1">
        <text>Thiol-dependent hydrolysis of ester, thioester, amide, peptide and isopeptide bonds formed by the C-terminal Gly of ubiquitin (a 76-residue protein attached to proteins as an intracellular targeting signal).</text>
        <dbReference type="EC" id="3.4.19.12"/>
    </reaction>
</comment>
<dbReference type="SUPFAM" id="SSF46934">
    <property type="entry name" value="UBA-like"/>
    <property type="match status" value="2"/>
</dbReference>
<protein>
    <recommendedName>
        <fullName evidence="3">ubiquitinyl hydrolase 1</fullName>
        <ecNumber evidence="3">3.4.19.12</ecNumber>
    </recommendedName>
</protein>
<evidence type="ECO:0000259" key="11">
    <source>
        <dbReference type="PROSITE" id="PS51283"/>
    </source>
</evidence>
<dbReference type="Pfam" id="PF06337">
    <property type="entry name" value="DUSP"/>
    <property type="match status" value="1"/>
</dbReference>
<dbReference type="Pfam" id="PF00443">
    <property type="entry name" value="UCH"/>
    <property type="match status" value="1"/>
</dbReference>
<dbReference type="PROSITE" id="PS50030">
    <property type="entry name" value="UBA"/>
    <property type="match status" value="1"/>
</dbReference>
<accession>A0ABR0KM20</accession>
<name>A0ABR0KM20_9EURO</name>
<dbReference type="SMART" id="SM00165">
    <property type="entry name" value="UBA"/>
    <property type="match status" value="2"/>
</dbReference>
<feature type="region of interest" description="Disordered" evidence="8">
    <location>
        <begin position="901"/>
        <end position="1004"/>
    </location>
</feature>
<dbReference type="EC" id="3.4.19.12" evidence="3"/>
<feature type="domain" description="DUSP" evidence="11">
    <location>
        <begin position="78"/>
        <end position="200"/>
    </location>
</feature>
<evidence type="ECO:0000259" key="9">
    <source>
        <dbReference type="PROSITE" id="PS50030"/>
    </source>
</evidence>
<evidence type="ECO:0000256" key="3">
    <source>
        <dbReference type="ARBA" id="ARBA00012759"/>
    </source>
</evidence>
<comment type="similarity">
    <text evidence="2">Belongs to the peptidase C19 family.</text>
</comment>
<dbReference type="InterPro" id="IPR001394">
    <property type="entry name" value="Peptidase_C19_UCH"/>
</dbReference>
<evidence type="ECO:0000256" key="4">
    <source>
        <dbReference type="ARBA" id="ARBA00022670"/>
    </source>
</evidence>
<feature type="region of interest" description="Disordered" evidence="8">
    <location>
        <begin position="1369"/>
        <end position="1420"/>
    </location>
</feature>
<feature type="compositionally biased region" description="Polar residues" evidence="8">
    <location>
        <begin position="1262"/>
        <end position="1273"/>
    </location>
</feature>
<dbReference type="InterPro" id="IPR009060">
    <property type="entry name" value="UBA-like_sf"/>
</dbReference>
<proteinExistence type="inferred from homology"/>
<evidence type="ECO:0000259" key="10">
    <source>
        <dbReference type="PROSITE" id="PS50235"/>
    </source>
</evidence>
<keyword evidence="7" id="KW-0788">Thiol protease</keyword>
<evidence type="ECO:0000313" key="13">
    <source>
        <dbReference type="Proteomes" id="UP001345013"/>
    </source>
</evidence>
<dbReference type="InterPro" id="IPR015940">
    <property type="entry name" value="UBA"/>
</dbReference>
<feature type="compositionally biased region" description="Acidic residues" evidence="8">
    <location>
        <begin position="1392"/>
        <end position="1402"/>
    </location>
</feature>
<keyword evidence="13" id="KW-1185">Reference proteome</keyword>